<dbReference type="AlphaFoldDB" id="A0A921FP26"/>
<reference evidence="2" key="1">
    <citation type="journal article" date="2021" name="PeerJ">
        <title>Extensive microbial diversity within the chicken gut microbiome revealed by metagenomics and culture.</title>
        <authorList>
            <person name="Gilroy R."/>
            <person name="Ravi A."/>
            <person name="Getino M."/>
            <person name="Pursley I."/>
            <person name="Horton D.L."/>
            <person name="Alikhan N.F."/>
            <person name="Baker D."/>
            <person name="Gharbi K."/>
            <person name="Hall N."/>
            <person name="Watson M."/>
            <person name="Adriaenssens E.M."/>
            <person name="Foster-Nyarko E."/>
            <person name="Jarju S."/>
            <person name="Secka A."/>
            <person name="Antonio M."/>
            <person name="Oren A."/>
            <person name="Chaudhuri R.R."/>
            <person name="La Ragione R."/>
            <person name="Hildebrand F."/>
            <person name="Pallen M.J."/>
        </authorList>
    </citation>
    <scope>NUCLEOTIDE SEQUENCE</scope>
    <source>
        <strain evidence="2">ChiHjej13B12-14962</strain>
    </source>
</reference>
<evidence type="ECO:0000259" key="1">
    <source>
        <dbReference type="Pfam" id="PF12697"/>
    </source>
</evidence>
<proteinExistence type="predicted"/>
<gene>
    <name evidence="2" type="ORF">K8V32_12630</name>
</gene>
<dbReference type="GO" id="GO:0016787">
    <property type="term" value="F:hydrolase activity"/>
    <property type="evidence" value="ECO:0007669"/>
    <property type="project" value="UniProtKB-KW"/>
</dbReference>
<feature type="domain" description="AB hydrolase-1" evidence="1">
    <location>
        <begin position="18"/>
        <end position="250"/>
    </location>
</feature>
<dbReference type="InterPro" id="IPR050266">
    <property type="entry name" value="AB_hydrolase_sf"/>
</dbReference>
<dbReference type="RefSeq" id="WP_303908061.1">
    <property type="nucleotide sequence ID" value="NZ_DYXC01000143.1"/>
</dbReference>
<dbReference type="EMBL" id="DYXC01000143">
    <property type="protein sequence ID" value="HJF15619.1"/>
    <property type="molecule type" value="Genomic_DNA"/>
</dbReference>
<reference evidence="2" key="2">
    <citation type="submission" date="2021-09" db="EMBL/GenBank/DDBJ databases">
        <authorList>
            <person name="Gilroy R."/>
        </authorList>
    </citation>
    <scope>NUCLEOTIDE SEQUENCE</scope>
    <source>
        <strain evidence="2">ChiHjej13B12-14962</strain>
    </source>
</reference>
<dbReference type="PANTHER" id="PTHR43798">
    <property type="entry name" value="MONOACYLGLYCEROL LIPASE"/>
    <property type="match status" value="1"/>
</dbReference>
<dbReference type="InterPro" id="IPR000073">
    <property type="entry name" value="AB_hydrolase_1"/>
</dbReference>
<evidence type="ECO:0000313" key="3">
    <source>
        <dbReference type="Proteomes" id="UP000703315"/>
    </source>
</evidence>
<dbReference type="Proteomes" id="UP000703315">
    <property type="component" value="Unassembled WGS sequence"/>
</dbReference>
<protein>
    <submittedName>
        <fullName evidence="2">Alpha/beta hydrolase</fullName>
    </submittedName>
</protein>
<dbReference type="SUPFAM" id="SSF53474">
    <property type="entry name" value="alpha/beta-Hydrolases"/>
    <property type="match status" value="1"/>
</dbReference>
<keyword evidence="2" id="KW-0378">Hydrolase</keyword>
<dbReference type="GO" id="GO:0016020">
    <property type="term" value="C:membrane"/>
    <property type="evidence" value="ECO:0007669"/>
    <property type="project" value="TreeGrafter"/>
</dbReference>
<dbReference type="Gene3D" id="3.40.50.1820">
    <property type="entry name" value="alpha/beta hydrolase"/>
    <property type="match status" value="1"/>
</dbReference>
<comment type="caution">
    <text evidence="2">The sequence shown here is derived from an EMBL/GenBank/DDBJ whole genome shotgun (WGS) entry which is preliminary data.</text>
</comment>
<name>A0A921FP26_9MICC</name>
<dbReference type="InterPro" id="IPR029058">
    <property type="entry name" value="AB_hydrolase_fold"/>
</dbReference>
<accession>A0A921FP26</accession>
<dbReference type="Pfam" id="PF12697">
    <property type="entry name" value="Abhydrolase_6"/>
    <property type="match status" value="1"/>
</dbReference>
<organism evidence="2 3">
    <name type="scientific">Enteractinococcus helveticum</name>
    <dbReference type="NCBI Taxonomy" id="1837282"/>
    <lineage>
        <taxon>Bacteria</taxon>
        <taxon>Bacillati</taxon>
        <taxon>Actinomycetota</taxon>
        <taxon>Actinomycetes</taxon>
        <taxon>Micrococcales</taxon>
        <taxon>Micrococcaceae</taxon>
    </lineage>
</organism>
<sequence>MSNVPVLELVSERPGRPLVLLHGWGCDARYWDRLIPKLELRGYEVWIAAAPGYTKDSTSVPKSEDYFAVAADRLGSELYRRFTNPVDVVAHSMGVYIACVVASTQPQVLNSLTMLSIVPDPPPQKNSNPAVNELLSTGYLSYDTAQRCVTNWYGGEALDPEQQNEFVSALQQMPVETLLASAEACTLGLDAGVLDSVQSKIHVIVGTNDKARSVDDIKAYVASQPDREVRFIDNAGHMPHWSHPNDLADAMHAYIEKSAVSLNGSHS</sequence>
<evidence type="ECO:0000313" key="2">
    <source>
        <dbReference type="EMBL" id="HJF15619.1"/>
    </source>
</evidence>
<dbReference type="PANTHER" id="PTHR43798:SF33">
    <property type="entry name" value="HYDROLASE, PUTATIVE (AFU_ORTHOLOGUE AFUA_2G14860)-RELATED"/>
    <property type="match status" value="1"/>
</dbReference>